<organism evidence="2">
    <name type="scientific">Phalansterium sp. PJK-2012</name>
    <dbReference type="NCBI Taxonomy" id="1267188"/>
    <lineage>
        <taxon>Eukaryota</taxon>
        <taxon>Amoebozoa</taxon>
        <taxon>Evosea</taxon>
        <taxon>Variosea</taxon>
        <taxon>Phalansterium</taxon>
    </lineage>
</organism>
<reference evidence="2" key="1">
    <citation type="journal article" date="2013" name="Protist Genomics">
        <title>The complete mitochondrial genome from an unidentified Phalansterium species.</title>
        <authorList>
            <person name="Pombert J.-F."/>
            <person name="Smirnov A."/>
            <person name="James E.R."/>
            <person name="Janouskovec J."/>
            <person name="Gray M.W."/>
            <person name="Keeling P.J."/>
        </authorList>
    </citation>
    <scope>NUCLEOTIDE SEQUENCE</scope>
    <source>
        <strain evidence="2">UTEX1284</strain>
    </source>
</reference>
<keyword evidence="2" id="KW-0496">Mitochondrion</keyword>
<protein>
    <submittedName>
        <fullName evidence="2">Uncharacterized protein</fullName>
    </submittedName>
</protein>
<accession>T1QDY1</accession>
<name>T1QDY1_9EUKA</name>
<evidence type="ECO:0000313" key="2">
    <source>
        <dbReference type="EMBL" id="AFZ64085.1"/>
    </source>
</evidence>
<keyword evidence="1" id="KW-0812">Transmembrane</keyword>
<keyword evidence="1" id="KW-1133">Transmembrane helix</keyword>
<feature type="transmembrane region" description="Helical" evidence="1">
    <location>
        <begin position="59"/>
        <end position="83"/>
    </location>
</feature>
<keyword evidence="1" id="KW-0472">Membrane</keyword>
<proteinExistence type="predicted"/>
<evidence type="ECO:0000256" key="1">
    <source>
        <dbReference type="SAM" id="Phobius"/>
    </source>
</evidence>
<feature type="transmembrane region" description="Helical" evidence="1">
    <location>
        <begin position="103"/>
        <end position="119"/>
    </location>
</feature>
<dbReference type="EMBL" id="KC121006">
    <property type="protein sequence ID" value="AFZ64085.1"/>
    <property type="molecule type" value="Genomic_DNA"/>
</dbReference>
<dbReference type="AlphaFoldDB" id="T1QDY1"/>
<geneLocation type="mitochondrion" evidence="2"/>
<feature type="transmembrane region" description="Helical" evidence="1">
    <location>
        <begin position="25"/>
        <end position="47"/>
    </location>
</feature>
<sequence length="124" mass="14790">MYAMNVKNNIILIAFSFYADKNENFSFFALFYSLIMLTISLGMAVLTHLRLQQLYSCMNVIYVTGVQYKLSFSFDFFMLDFQLYSIKMPFILWLQTFKMEKKIVTHFVIIILMIIPLMSKKVWQ</sequence>
<gene>
    <name evidence="2" type="primary">orf124</name>
</gene>